<evidence type="ECO:0000256" key="4">
    <source>
        <dbReference type="ARBA" id="ARBA00022692"/>
    </source>
</evidence>
<feature type="transmembrane region" description="Helical" evidence="7">
    <location>
        <begin position="158"/>
        <end position="181"/>
    </location>
</feature>
<organism evidence="9 10">
    <name type="scientific">Acidisoma silvae</name>
    <dbReference type="NCBI Taxonomy" id="2802396"/>
    <lineage>
        <taxon>Bacteria</taxon>
        <taxon>Pseudomonadati</taxon>
        <taxon>Pseudomonadota</taxon>
        <taxon>Alphaproteobacteria</taxon>
        <taxon>Acetobacterales</taxon>
        <taxon>Acidocellaceae</taxon>
        <taxon>Acidisoma</taxon>
    </lineage>
</organism>
<evidence type="ECO:0000256" key="2">
    <source>
        <dbReference type="ARBA" id="ARBA00022448"/>
    </source>
</evidence>
<evidence type="ECO:0000313" key="10">
    <source>
        <dbReference type="Proteomes" id="UP000708298"/>
    </source>
</evidence>
<feature type="transmembrane region" description="Helical" evidence="7">
    <location>
        <begin position="223"/>
        <end position="242"/>
    </location>
</feature>
<dbReference type="PANTHER" id="PTHR43163">
    <property type="entry name" value="DIPEPTIDE TRANSPORT SYSTEM PERMEASE PROTEIN DPPB-RELATED"/>
    <property type="match status" value="1"/>
</dbReference>
<evidence type="ECO:0000256" key="6">
    <source>
        <dbReference type="ARBA" id="ARBA00023136"/>
    </source>
</evidence>
<comment type="caution">
    <text evidence="9">The sequence shown here is derived from an EMBL/GenBank/DDBJ whole genome shotgun (WGS) entry which is preliminary data.</text>
</comment>
<name>A0A963YV61_9PROT</name>
<evidence type="ECO:0000313" key="9">
    <source>
        <dbReference type="EMBL" id="MCB8877702.1"/>
    </source>
</evidence>
<feature type="transmembrane region" description="Helical" evidence="7">
    <location>
        <begin position="327"/>
        <end position="350"/>
    </location>
</feature>
<feature type="transmembrane region" description="Helical" evidence="7">
    <location>
        <begin position="29"/>
        <end position="50"/>
    </location>
</feature>
<keyword evidence="5 7" id="KW-1133">Transmembrane helix</keyword>
<dbReference type="GO" id="GO:0071916">
    <property type="term" value="F:dipeptide transmembrane transporter activity"/>
    <property type="evidence" value="ECO:0007669"/>
    <property type="project" value="TreeGrafter"/>
</dbReference>
<feature type="transmembrane region" description="Helical" evidence="7">
    <location>
        <begin position="125"/>
        <end position="146"/>
    </location>
</feature>
<keyword evidence="2 7" id="KW-0813">Transport</keyword>
<evidence type="ECO:0000256" key="7">
    <source>
        <dbReference type="RuleBase" id="RU363032"/>
    </source>
</evidence>
<dbReference type="SUPFAM" id="SSF161098">
    <property type="entry name" value="MetI-like"/>
    <property type="match status" value="1"/>
</dbReference>
<comment type="subcellular location">
    <subcellularLocation>
        <location evidence="1 7">Cell membrane</location>
        <topology evidence="1 7">Multi-pass membrane protein</topology>
    </subcellularLocation>
</comment>
<evidence type="ECO:0000256" key="1">
    <source>
        <dbReference type="ARBA" id="ARBA00004651"/>
    </source>
</evidence>
<protein>
    <submittedName>
        <fullName evidence="9">ABC transporter permease</fullName>
    </submittedName>
</protein>
<comment type="similarity">
    <text evidence="7">Belongs to the binding-protein-dependent transport system permease family.</text>
</comment>
<dbReference type="InterPro" id="IPR035906">
    <property type="entry name" value="MetI-like_sf"/>
</dbReference>
<dbReference type="Gene3D" id="1.10.3720.10">
    <property type="entry name" value="MetI-like"/>
    <property type="match status" value="1"/>
</dbReference>
<feature type="domain" description="ABC transmembrane type-1" evidence="8">
    <location>
        <begin position="119"/>
        <end position="346"/>
    </location>
</feature>
<keyword evidence="4 7" id="KW-0812">Transmembrane</keyword>
<dbReference type="Proteomes" id="UP000708298">
    <property type="component" value="Unassembled WGS sequence"/>
</dbReference>
<dbReference type="Pfam" id="PF00528">
    <property type="entry name" value="BPD_transp_1"/>
    <property type="match status" value="1"/>
</dbReference>
<dbReference type="GO" id="GO:0005886">
    <property type="term" value="C:plasma membrane"/>
    <property type="evidence" value="ECO:0007669"/>
    <property type="project" value="UniProtKB-SubCell"/>
</dbReference>
<keyword evidence="3" id="KW-1003">Cell membrane</keyword>
<dbReference type="InterPro" id="IPR000515">
    <property type="entry name" value="MetI-like"/>
</dbReference>
<keyword evidence="10" id="KW-1185">Reference proteome</keyword>
<dbReference type="EMBL" id="JAESVB010000016">
    <property type="protein sequence ID" value="MCB8877702.1"/>
    <property type="molecule type" value="Genomic_DNA"/>
</dbReference>
<reference evidence="9" key="2">
    <citation type="submission" date="2021-01" db="EMBL/GenBank/DDBJ databases">
        <authorList>
            <person name="Mieszkin S."/>
            <person name="Pouder E."/>
            <person name="Alain K."/>
        </authorList>
    </citation>
    <scope>NUCLEOTIDE SEQUENCE</scope>
    <source>
        <strain evidence="9">HW T2.11</strain>
    </source>
</reference>
<dbReference type="PANTHER" id="PTHR43163:SF8">
    <property type="entry name" value="D,D-DIPEPTIDE TRANSPORT SYSTEM PERMEASE PROTEIN DDPB-RELATED"/>
    <property type="match status" value="1"/>
</dbReference>
<proteinExistence type="inferred from homology"/>
<evidence type="ECO:0000259" key="8">
    <source>
        <dbReference type="PROSITE" id="PS50928"/>
    </source>
</evidence>
<gene>
    <name evidence="9" type="ORF">ASILVAE211_21085</name>
</gene>
<feature type="transmembrane region" description="Helical" evidence="7">
    <location>
        <begin position="281"/>
        <end position="307"/>
    </location>
</feature>
<dbReference type="CDD" id="cd06261">
    <property type="entry name" value="TM_PBP2"/>
    <property type="match status" value="1"/>
</dbReference>
<evidence type="ECO:0000256" key="3">
    <source>
        <dbReference type="ARBA" id="ARBA00022475"/>
    </source>
</evidence>
<keyword evidence="6 7" id="KW-0472">Membrane</keyword>
<dbReference type="InterPro" id="IPR045621">
    <property type="entry name" value="BPD_transp_1_N"/>
</dbReference>
<sequence length="358" mass="38128">MACRSARCRTSPAIRALPRARTLRRIKSLSETLSSVLVTLFGLAVVTFMIGRVVPIDPTIAIVGDHAPPDVVAAARLQLGLDKPLPVQFLIYVQHLLHGDLGRSVMSSHPVTQDIAQYFPATVELATTAIIIAMLIGIPLGVLAAARQGSRFDQLVRVISLGGQSVPVFVLGLVALLVFYVKLGWAPGTGQQDVLFDGTVPRVTGMLVVDAALNGDWDATSDALAHLALPALVLAFFSLSTITRMTRAFMLDALGGEYIVTARAKGLSGTRILWRHGFGNIAVPLITVLALAYAGLLEGAVLTEVIFSWPGIGQYLTVSLLNADMNAVLGATLVIGAVYVGLNMLADLAYRLFDPRVR</sequence>
<dbReference type="Pfam" id="PF19300">
    <property type="entry name" value="BPD_transp_1_N"/>
    <property type="match status" value="1"/>
</dbReference>
<dbReference type="AlphaFoldDB" id="A0A963YV61"/>
<accession>A0A963YV61</accession>
<evidence type="ECO:0000256" key="5">
    <source>
        <dbReference type="ARBA" id="ARBA00022989"/>
    </source>
</evidence>
<dbReference type="PROSITE" id="PS50928">
    <property type="entry name" value="ABC_TM1"/>
    <property type="match status" value="1"/>
</dbReference>
<reference evidence="9" key="1">
    <citation type="journal article" date="2021" name="Microorganisms">
        <title>Acidisoma silvae sp. nov. and Acidisomacellulosilytica sp. nov., Two Acidophilic Bacteria Isolated from Decaying Wood, Hydrolyzing Cellulose and Producing Poly-3-hydroxybutyrate.</title>
        <authorList>
            <person name="Mieszkin S."/>
            <person name="Pouder E."/>
            <person name="Uroz S."/>
            <person name="Simon-Colin C."/>
            <person name="Alain K."/>
        </authorList>
    </citation>
    <scope>NUCLEOTIDE SEQUENCE</scope>
    <source>
        <strain evidence="9">HW T2.11</strain>
    </source>
</reference>